<evidence type="ECO:0000313" key="8">
    <source>
        <dbReference type="Proteomes" id="UP000019760"/>
    </source>
</evidence>
<comment type="caution">
    <text evidence="7">The sequence shown here is derived from an EMBL/GenBank/DDBJ whole genome shotgun (WGS) entry which is preliminary data.</text>
</comment>
<keyword evidence="2 4" id="KW-0472">Membrane</keyword>
<gene>
    <name evidence="7" type="ORF">Amme_077_001</name>
</gene>
<feature type="domain" description="TonB-dependent receptor plug" evidence="6">
    <location>
        <begin position="4"/>
        <end position="101"/>
    </location>
</feature>
<keyword evidence="8" id="KW-1185">Reference proteome</keyword>
<feature type="domain" description="TonB-dependent receptor-like beta-barrel" evidence="5">
    <location>
        <begin position="190"/>
        <end position="673"/>
    </location>
</feature>
<dbReference type="Pfam" id="PF07715">
    <property type="entry name" value="Plug"/>
    <property type="match status" value="1"/>
</dbReference>
<dbReference type="InterPro" id="IPR000531">
    <property type="entry name" value="Beta-barrel_TonB"/>
</dbReference>
<dbReference type="InterPro" id="IPR037066">
    <property type="entry name" value="Plug_dom_sf"/>
</dbReference>
<proteinExistence type="inferred from homology"/>
<dbReference type="InterPro" id="IPR036942">
    <property type="entry name" value="Beta-barrel_TonB_sf"/>
</dbReference>
<dbReference type="GO" id="GO:0009279">
    <property type="term" value="C:cell outer membrane"/>
    <property type="evidence" value="ECO:0007669"/>
    <property type="project" value="UniProtKB-SubCell"/>
</dbReference>
<protein>
    <submittedName>
        <fullName evidence="7">TonB-dependent receptor</fullName>
    </submittedName>
</protein>
<evidence type="ECO:0000259" key="5">
    <source>
        <dbReference type="Pfam" id="PF00593"/>
    </source>
</evidence>
<dbReference type="Proteomes" id="UP000019760">
    <property type="component" value="Unassembled WGS sequence"/>
</dbReference>
<dbReference type="Pfam" id="PF00593">
    <property type="entry name" value="TonB_dep_Rec_b-barrel"/>
    <property type="match status" value="1"/>
</dbReference>
<reference evidence="7 8" key="2">
    <citation type="journal article" date="2014" name="FEMS Microbiol. Lett.">
        <title>Draft genomic DNA sequence of the facultatively methylotrophic bacterium Acidomonas methanolica type strain MB58.</title>
        <authorList>
            <person name="Higashiura N."/>
            <person name="Hadano H."/>
            <person name="Hirakawa H."/>
            <person name="Matsutani M."/>
            <person name="Takabe S."/>
            <person name="Matsushita K."/>
            <person name="Azuma Y."/>
        </authorList>
    </citation>
    <scope>NUCLEOTIDE SEQUENCE [LARGE SCALE GENOMIC DNA]</scope>
    <source>
        <strain evidence="7 8">MB58</strain>
    </source>
</reference>
<evidence type="ECO:0000256" key="1">
    <source>
        <dbReference type="ARBA" id="ARBA00004442"/>
    </source>
</evidence>
<accession>A0A023D6J3</accession>
<organism evidence="7 8">
    <name type="scientific">Acidomonas methanolica NBRC 104435</name>
    <dbReference type="NCBI Taxonomy" id="1231351"/>
    <lineage>
        <taxon>Bacteria</taxon>
        <taxon>Pseudomonadati</taxon>
        <taxon>Pseudomonadota</taxon>
        <taxon>Alphaproteobacteria</taxon>
        <taxon>Acetobacterales</taxon>
        <taxon>Acetobacteraceae</taxon>
        <taxon>Acidomonas</taxon>
    </lineage>
</organism>
<evidence type="ECO:0000256" key="4">
    <source>
        <dbReference type="RuleBase" id="RU003357"/>
    </source>
</evidence>
<dbReference type="AlphaFoldDB" id="A0A023D6J3"/>
<reference evidence="8" key="1">
    <citation type="journal article" date="2014" name="FEMS Microbiol. Lett.">
        <title>Draft Genomic DNA Sequence of the Facultatively Methylotrophic Bacterium Acidomonas methanolica type strain MB58.</title>
        <authorList>
            <person name="Higashiura N."/>
            <person name="Hadano H."/>
            <person name="Hirakawa H."/>
            <person name="Matsutani M."/>
            <person name="Takabe S."/>
            <person name="Matsushita K."/>
            <person name="Azuma Y."/>
        </authorList>
    </citation>
    <scope>NUCLEOTIDE SEQUENCE [LARGE SCALE GENOMIC DNA]</scope>
    <source>
        <strain evidence="8">MB58</strain>
    </source>
</reference>
<dbReference type="Gene3D" id="2.40.170.20">
    <property type="entry name" value="TonB-dependent receptor, beta-barrel domain"/>
    <property type="match status" value="1"/>
</dbReference>
<dbReference type="SUPFAM" id="SSF56935">
    <property type="entry name" value="Porins"/>
    <property type="match status" value="1"/>
</dbReference>
<keyword evidence="7" id="KW-0675">Receptor</keyword>
<comment type="similarity">
    <text evidence="4">Belongs to the TonB-dependent receptor family.</text>
</comment>
<keyword evidence="3" id="KW-0998">Cell outer membrane</keyword>
<evidence type="ECO:0000256" key="3">
    <source>
        <dbReference type="ARBA" id="ARBA00023237"/>
    </source>
</evidence>
<evidence type="ECO:0000256" key="2">
    <source>
        <dbReference type="ARBA" id="ARBA00023136"/>
    </source>
</evidence>
<dbReference type="Gene3D" id="2.170.130.10">
    <property type="entry name" value="TonB-dependent receptor, plug domain"/>
    <property type="match status" value="1"/>
</dbReference>
<comment type="subcellular location">
    <subcellularLocation>
        <location evidence="1 4">Cell outer membrane</location>
    </subcellularLocation>
</comment>
<dbReference type="EMBL" id="BAND01000077">
    <property type="protein sequence ID" value="GAJ29768.1"/>
    <property type="molecule type" value="Genomic_DNA"/>
</dbReference>
<keyword evidence="4" id="KW-0798">TonB box</keyword>
<dbReference type="InterPro" id="IPR012910">
    <property type="entry name" value="Plug_dom"/>
</dbReference>
<name>A0A023D6J3_ACIMT</name>
<evidence type="ECO:0000313" key="7">
    <source>
        <dbReference type="EMBL" id="GAJ29768.1"/>
    </source>
</evidence>
<sequence length="718" mass="79300">MARQTVAKSASTLTRDFIAKQSATSSPLTLISYLPGVVTAGSDPLGQSSTSMSMRGLQQSEIGFTYEDFPFADSINYTPYTQTIVDTDNIASITVNQGAPDISSPVYNDVGGLIKISLRHARQEFGGTANFSFGSKALQREFIRIDSGEIGHSGIKAFASFSSTTNDQWRGSGQFRKYHVDAEIRKDWTQNTSLGLIFSYDNWEQSNYRNMTLTSWKDYGISHNYNKSYYPGNTNWVGLNRYERRSTVILLPFRAKLFDGLDFKLTPSFAQYHEYYLGGTTLSNTNSYMGTQPAGNLNLPGIYSATNGGTAAAESINPVPQDAFFINSGLIWKKGNNILRFGQTYQYIHLFEQIFYTGVALDGSVSNVEGKYPITLSDGQRYMTLNQNFTHQMNSFYLDDTLKLLGGRLALNAGLKYIMIDRTMVNDTPGAIRYAGGSYSQPLPQFSASYQISKNDQIFIDATTAYRAPESVEAYGQLWSPHSNQPASNFVKMDGEYAIGEEIGFRHYGLVNVSLSLFNYNITNNQVQTYVLLGNEAIPEPLQNGGKTLRGVDVELGMRPWHHFSPYVSAQYLHATMDNNYSAENAAGQTVVLPTAGKTAVQSPHFVAAVGISYDNGTYFGNFYFNYVSSQYSTFMNDEKIPGYEQANVTLGYRMHPIGFLKYPQLQINVTNIGNNNYLSGPSSVTANAHTYDGVTGHAPLYTVNGGIAVVASLSTGF</sequence>
<evidence type="ECO:0000259" key="6">
    <source>
        <dbReference type="Pfam" id="PF07715"/>
    </source>
</evidence>